<feature type="compositionally biased region" description="Basic residues" evidence="8">
    <location>
        <begin position="252"/>
        <end position="263"/>
    </location>
</feature>
<dbReference type="SUPFAM" id="SSF56281">
    <property type="entry name" value="Metallo-hydrolase/oxidoreductase"/>
    <property type="match status" value="1"/>
</dbReference>
<dbReference type="InterPro" id="IPR025638">
    <property type="entry name" value="DUF4336"/>
</dbReference>
<feature type="domain" description="Non-structural maintenance of chromosome element 4 C-terminal" evidence="9">
    <location>
        <begin position="342"/>
        <end position="429"/>
    </location>
</feature>
<comment type="subcellular location">
    <subcellularLocation>
        <location evidence="1 7">Nucleus</location>
    </subcellularLocation>
</comment>
<reference evidence="12" key="1">
    <citation type="journal article" date="2017" name="Genome Biol.">
        <title>Comparative genomics reveals high biological diversity and specific adaptations in the industrially and medically important fungal genus Aspergillus.</title>
        <authorList>
            <person name="de Vries R.P."/>
            <person name="Riley R."/>
            <person name="Wiebenga A."/>
            <person name="Aguilar-Osorio G."/>
            <person name="Amillis S."/>
            <person name="Uchima C.A."/>
            <person name="Anderluh G."/>
            <person name="Asadollahi M."/>
            <person name="Askin M."/>
            <person name="Barry K."/>
            <person name="Battaglia E."/>
            <person name="Bayram O."/>
            <person name="Benocci T."/>
            <person name="Braus-Stromeyer S.A."/>
            <person name="Caldana C."/>
            <person name="Canovas D."/>
            <person name="Cerqueira G.C."/>
            <person name="Chen F."/>
            <person name="Chen W."/>
            <person name="Choi C."/>
            <person name="Clum A."/>
            <person name="Dos Santos R.A."/>
            <person name="Damasio A.R."/>
            <person name="Diallinas G."/>
            <person name="Emri T."/>
            <person name="Fekete E."/>
            <person name="Flipphi M."/>
            <person name="Freyberg S."/>
            <person name="Gallo A."/>
            <person name="Gournas C."/>
            <person name="Habgood R."/>
            <person name="Hainaut M."/>
            <person name="Harispe M.L."/>
            <person name="Henrissat B."/>
            <person name="Hilden K.S."/>
            <person name="Hope R."/>
            <person name="Hossain A."/>
            <person name="Karabika E."/>
            <person name="Karaffa L."/>
            <person name="Karanyi Z."/>
            <person name="Krasevec N."/>
            <person name="Kuo A."/>
            <person name="Kusch H."/>
            <person name="LaButti K."/>
            <person name="Lagendijk E.L."/>
            <person name="Lapidus A."/>
            <person name="Levasseur A."/>
            <person name="Lindquist E."/>
            <person name="Lipzen A."/>
            <person name="Logrieco A.F."/>
            <person name="MacCabe A."/>
            <person name="Maekelae M.R."/>
            <person name="Malavazi I."/>
            <person name="Melin P."/>
            <person name="Meyer V."/>
            <person name="Mielnichuk N."/>
            <person name="Miskei M."/>
            <person name="Molnar A.P."/>
            <person name="Mule G."/>
            <person name="Ngan C.Y."/>
            <person name="Orejas M."/>
            <person name="Orosz E."/>
            <person name="Ouedraogo J.P."/>
            <person name="Overkamp K.M."/>
            <person name="Park H.-S."/>
            <person name="Perrone G."/>
            <person name="Piumi F."/>
            <person name="Punt P.J."/>
            <person name="Ram A.F."/>
            <person name="Ramon A."/>
            <person name="Rauscher S."/>
            <person name="Record E."/>
            <person name="Riano-Pachon D.M."/>
            <person name="Robert V."/>
            <person name="Roehrig J."/>
            <person name="Ruller R."/>
            <person name="Salamov A."/>
            <person name="Salih N.S."/>
            <person name="Samson R.A."/>
            <person name="Sandor E."/>
            <person name="Sanguinetti M."/>
            <person name="Schuetze T."/>
            <person name="Sepcic K."/>
            <person name="Shelest E."/>
            <person name="Sherlock G."/>
            <person name="Sophianopoulou V."/>
            <person name="Squina F.M."/>
            <person name="Sun H."/>
            <person name="Susca A."/>
            <person name="Todd R.B."/>
            <person name="Tsang A."/>
            <person name="Unkles S.E."/>
            <person name="van de Wiele N."/>
            <person name="van Rossen-Uffink D."/>
            <person name="Oliveira J.V."/>
            <person name="Vesth T.C."/>
            <person name="Visser J."/>
            <person name="Yu J.-H."/>
            <person name="Zhou M."/>
            <person name="Andersen M.R."/>
            <person name="Archer D.B."/>
            <person name="Baker S.E."/>
            <person name="Benoit I."/>
            <person name="Brakhage A.A."/>
            <person name="Braus G.H."/>
            <person name="Fischer R."/>
            <person name="Frisvad J.C."/>
            <person name="Goldman G.H."/>
            <person name="Houbraken J."/>
            <person name="Oakley B."/>
            <person name="Pocsi I."/>
            <person name="Scazzocchio C."/>
            <person name="Seiboth B."/>
            <person name="vanKuyk P.A."/>
            <person name="Wortman J."/>
            <person name="Dyer P.S."/>
            <person name="Grigoriev I.V."/>
        </authorList>
    </citation>
    <scope>NUCLEOTIDE SEQUENCE [LARGE SCALE GENOMIC DNA]</scope>
    <source>
        <strain evidence="12">CBS 516.65</strain>
    </source>
</reference>
<feature type="region of interest" description="Disordered" evidence="8">
    <location>
        <begin position="251"/>
        <end position="288"/>
    </location>
</feature>
<proteinExistence type="inferred from homology"/>
<keyword evidence="5 7" id="KW-0234">DNA repair</keyword>
<dbReference type="Pfam" id="PF15412">
    <property type="entry name" value="Nse4-Nse3_bdg"/>
    <property type="match status" value="1"/>
</dbReference>
<feature type="compositionally biased region" description="Acidic residues" evidence="8">
    <location>
        <begin position="208"/>
        <end position="219"/>
    </location>
</feature>
<dbReference type="InterPro" id="IPR014854">
    <property type="entry name" value="Nse4_C"/>
</dbReference>
<dbReference type="PANTHER" id="PTHR16140:SF0">
    <property type="entry name" value="NON-STRUCTURAL MAINTENANCE OF CHROMOSOMES ELEMENT 4"/>
    <property type="match status" value="1"/>
</dbReference>
<organism evidence="11 12">
    <name type="scientific">Aspergillus glaucus CBS 516.65</name>
    <dbReference type="NCBI Taxonomy" id="1160497"/>
    <lineage>
        <taxon>Eukaryota</taxon>
        <taxon>Fungi</taxon>
        <taxon>Dikarya</taxon>
        <taxon>Ascomycota</taxon>
        <taxon>Pezizomycotina</taxon>
        <taxon>Eurotiomycetes</taxon>
        <taxon>Eurotiomycetidae</taxon>
        <taxon>Eurotiales</taxon>
        <taxon>Aspergillaceae</taxon>
        <taxon>Aspergillus</taxon>
        <taxon>Aspergillus subgen. Aspergillus</taxon>
    </lineage>
</organism>
<evidence type="ECO:0000256" key="5">
    <source>
        <dbReference type="ARBA" id="ARBA00023204"/>
    </source>
</evidence>
<protein>
    <recommendedName>
        <fullName evidence="7">Non-structural maintenance of chromosomes element 4</fullName>
    </recommendedName>
</protein>
<dbReference type="InterPro" id="IPR029225">
    <property type="entry name" value="Nse4_Nse3-bd"/>
</dbReference>
<evidence type="ECO:0000256" key="7">
    <source>
        <dbReference type="RuleBase" id="RU365071"/>
    </source>
</evidence>
<dbReference type="InterPro" id="IPR036866">
    <property type="entry name" value="RibonucZ/Hydroxyglut_hydro"/>
</dbReference>
<dbReference type="Gene3D" id="3.60.15.10">
    <property type="entry name" value="Ribonuclease Z/Hydroxyacylglutathione hydrolase-like"/>
    <property type="match status" value="1"/>
</dbReference>
<dbReference type="VEuPathDB" id="FungiDB:ASPGLDRAFT_83038"/>
<dbReference type="Proteomes" id="UP000184300">
    <property type="component" value="Unassembled WGS sequence"/>
</dbReference>
<evidence type="ECO:0000313" key="11">
    <source>
        <dbReference type="EMBL" id="OJJ83019.1"/>
    </source>
</evidence>
<feature type="region of interest" description="Disordered" evidence="8">
    <location>
        <begin position="192"/>
        <end position="220"/>
    </location>
</feature>
<dbReference type="GO" id="GO:0006310">
    <property type="term" value="P:DNA recombination"/>
    <property type="evidence" value="ECO:0007669"/>
    <property type="project" value="UniProtKB-UniRule"/>
</dbReference>
<dbReference type="PANTHER" id="PTHR16140">
    <property type="entry name" value="NON-STRUCTURAL MAINTENANCE OF CHROMOSOMES ELEMENT 4"/>
    <property type="match status" value="1"/>
</dbReference>
<dbReference type="InterPro" id="IPR027786">
    <property type="entry name" value="Nse4/EID"/>
</dbReference>
<gene>
    <name evidence="11" type="ORF">ASPGLDRAFT_83038</name>
</gene>
<evidence type="ECO:0000259" key="10">
    <source>
        <dbReference type="Pfam" id="PF15412"/>
    </source>
</evidence>
<keyword evidence="4 7" id="KW-0233">DNA recombination</keyword>
<dbReference type="GeneID" id="34466458"/>
<keyword evidence="12" id="KW-1185">Reference proteome</keyword>
<dbReference type="GO" id="GO:0030915">
    <property type="term" value="C:Smc5-Smc6 complex"/>
    <property type="evidence" value="ECO:0007669"/>
    <property type="project" value="UniProtKB-UniRule"/>
</dbReference>
<evidence type="ECO:0000256" key="6">
    <source>
        <dbReference type="ARBA" id="ARBA00023242"/>
    </source>
</evidence>
<sequence length="777" mass="88742">MARAIPTDDVTDRSSPETTRSDKENDKASARNRKRDSMASRPNTNKRQRLADRTSNIQGSTQSQVPSSQADRNKRYYDPDQDETERRWLRKGLRDLTRDLHDSRSEYLQAGNHGIRDTVKKANEYFDHVKQTSDATIDSRLLVSAADLSYKKTTQLSMGDATAGIDVDEFVSKCITFMRHGPEDSHAMLTSSTQRFRPRAAGRSQVDPEADSDEEDEGDAMNWDWLGRSACFQHNARPSVSGFLLGPLSVQKRTRQQTQRKARERIDPSQAVRPQELQEEDLDRQETSNLTTMCSKINKLLATTQEQRMDIVDRILRQMEDPSDEVIHEVMDKYDIADDGGIPLFLFCINPRSFGQSVENLFYVSFLVRDGTVGISFDSRELPTLHPTKPYAPIEAQKKGIQKHQAVFSLDFDTWQAIIDLYDRKDCIIPHRQEEQQTRRGCDFTSEVPHFELFFKTLKHVPKSKPYLSLEAPDEVPAIDYSRGSSLNTTDYILPVIKLRNCAIMANLFPNIPTQVMVIRNVTPDVVTMSLPFARFGRLKFGARGTLVRLASGSVAVFSPVSFTPEVRKAVDSLGGKLKYIAAPDMEHHLHITSWKKEYPDAEVIGPEGLWEKRQSNPEFKDTPFHHVFTKEKNNAQQKITEEFDSEFEAEYVHGHGSKELVFLHKRSRTLIEADLLFNLPAREQYSLTNEAADSGILTKAVHPFLSATGDATWQKRFAWYVLSANDRKAFRESMQRIDKWEFNRIIPCHGDVVESGGKGIFRTVMEWFLDYDKKGL</sequence>
<evidence type="ECO:0000256" key="8">
    <source>
        <dbReference type="SAM" id="MobiDB-lite"/>
    </source>
</evidence>
<evidence type="ECO:0000256" key="1">
    <source>
        <dbReference type="ARBA" id="ARBA00004123"/>
    </source>
</evidence>
<comment type="function">
    <text evidence="7">Component of the SMC5-SMC6 complex, that promotes sister chromatid alignment after DNA damage and facilitates double-stranded DNA breaks (DSBs) repair via homologous recombination between sister chromatids.</text>
</comment>
<dbReference type="AlphaFoldDB" id="A0A1L9VGI8"/>
<dbReference type="GO" id="GO:0005634">
    <property type="term" value="C:nucleus"/>
    <property type="evidence" value="ECO:0007669"/>
    <property type="project" value="UniProtKB-SubCell"/>
</dbReference>
<dbReference type="OrthoDB" id="361242at2759"/>
<evidence type="ECO:0000256" key="2">
    <source>
        <dbReference type="ARBA" id="ARBA00008997"/>
    </source>
</evidence>
<feature type="compositionally biased region" description="Polar residues" evidence="8">
    <location>
        <begin position="53"/>
        <end position="70"/>
    </location>
</feature>
<accession>A0A1L9VGI8</accession>
<keyword evidence="6 7" id="KW-0539">Nucleus</keyword>
<comment type="subunit">
    <text evidence="7">Component of the SMC5-SMC6 complex.</text>
</comment>
<keyword evidence="3 7" id="KW-0227">DNA damage</keyword>
<dbReference type="RefSeq" id="XP_022399717.1">
    <property type="nucleotide sequence ID" value="XM_022550198.1"/>
</dbReference>
<feature type="domain" description="Nse4/EID protein Nse3/MAGE-binding" evidence="10">
    <location>
        <begin position="138"/>
        <end position="183"/>
    </location>
</feature>
<comment type="similarity">
    <text evidence="2 7">Belongs to the NSE4 family.</text>
</comment>
<evidence type="ECO:0000256" key="3">
    <source>
        <dbReference type="ARBA" id="ARBA00022763"/>
    </source>
</evidence>
<dbReference type="Pfam" id="PF14234">
    <property type="entry name" value="DUF4336"/>
    <property type="match status" value="1"/>
</dbReference>
<dbReference type="GO" id="GO:0006281">
    <property type="term" value="P:DNA repair"/>
    <property type="evidence" value="ECO:0007669"/>
    <property type="project" value="UniProtKB-UniRule"/>
</dbReference>
<name>A0A1L9VGI8_ASPGL</name>
<feature type="compositionally biased region" description="Basic and acidic residues" evidence="8">
    <location>
        <begin position="10"/>
        <end position="29"/>
    </location>
</feature>
<evidence type="ECO:0000259" key="9">
    <source>
        <dbReference type="Pfam" id="PF08743"/>
    </source>
</evidence>
<evidence type="ECO:0000313" key="12">
    <source>
        <dbReference type="Proteomes" id="UP000184300"/>
    </source>
</evidence>
<feature type="compositionally biased region" description="Basic and acidic residues" evidence="8">
    <location>
        <begin position="71"/>
        <end position="83"/>
    </location>
</feature>
<feature type="region of interest" description="Disordered" evidence="8">
    <location>
        <begin position="1"/>
        <end position="83"/>
    </location>
</feature>
<evidence type="ECO:0000256" key="4">
    <source>
        <dbReference type="ARBA" id="ARBA00023172"/>
    </source>
</evidence>
<dbReference type="EMBL" id="KV878900">
    <property type="protein sequence ID" value="OJJ83019.1"/>
    <property type="molecule type" value="Genomic_DNA"/>
</dbReference>
<dbReference type="Pfam" id="PF08743">
    <property type="entry name" value="Nse4_C"/>
    <property type="match status" value="1"/>
</dbReference>
<dbReference type="STRING" id="1160497.A0A1L9VGI8"/>